<evidence type="ECO:0000256" key="1">
    <source>
        <dbReference type="SAM" id="MobiDB-lite"/>
    </source>
</evidence>
<sequence length="105" mass="11852">MLRSPELSCALWNDNTNTIVLEDENYKGHIKDYPEDADFLNVLIENYNQMDAIFSIRHAIISDPIANPISQVDNEDFCFLDIPENNTTAGSRGPPPTWNPPNDST</sequence>
<dbReference type="Proteomes" id="UP000729402">
    <property type="component" value="Unassembled WGS sequence"/>
</dbReference>
<accession>A0A8J5W202</accession>
<feature type="region of interest" description="Disordered" evidence="1">
    <location>
        <begin position="83"/>
        <end position="105"/>
    </location>
</feature>
<proteinExistence type="predicted"/>
<evidence type="ECO:0000313" key="2">
    <source>
        <dbReference type="EMBL" id="KAG8069199.1"/>
    </source>
</evidence>
<dbReference type="AlphaFoldDB" id="A0A8J5W202"/>
<dbReference type="OrthoDB" id="686674at2759"/>
<protein>
    <submittedName>
        <fullName evidence="2">Uncharacterized protein</fullName>
    </submittedName>
</protein>
<reference evidence="2" key="2">
    <citation type="submission" date="2021-02" db="EMBL/GenBank/DDBJ databases">
        <authorList>
            <person name="Kimball J.A."/>
            <person name="Haas M.W."/>
            <person name="Macchietto M."/>
            <person name="Kono T."/>
            <person name="Duquette J."/>
            <person name="Shao M."/>
        </authorList>
    </citation>
    <scope>NUCLEOTIDE SEQUENCE</scope>
    <source>
        <tissue evidence="2">Fresh leaf tissue</tissue>
    </source>
</reference>
<organism evidence="2 3">
    <name type="scientific">Zizania palustris</name>
    <name type="common">Northern wild rice</name>
    <dbReference type="NCBI Taxonomy" id="103762"/>
    <lineage>
        <taxon>Eukaryota</taxon>
        <taxon>Viridiplantae</taxon>
        <taxon>Streptophyta</taxon>
        <taxon>Embryophyta</taxon>
        <taxon>Tracheophyta</taxon>
        <taxon>Spermatophyta</taxon>
        <taxon>Magnoliopsida</taxon>
        <taxon>Liliopsida</taxon>
        <taxon>Poales</taxon>
        <taxon>Poaceae</taxon>
        <taxon>BOP clade</taxon>
        <taxon>Oryzoideae</taxon>
        <taxon>Oryzeae</taxon>
        <taxon>Zizaniinae</taxon>
        <taxon>Zizania</taxon>
    </lineage>
</organism>
<dbReference type="EMBL" id="JAAALK010000284">
    <property type="protein sequence ID" value="KAG8069199.1"/>
    <property type="molecule type" value="Genomic_DNA"/>
</dbReference>
<comment type="caution">
    <text evidence="2">The sequence shown here is derived from an EMBL/GenBank/DDBJ whole genome shotgun (WGS) entry which is preliminary data.</text>
</comment>
<reference evidence="2" key="1">
    <citation type="journal article" date="2021" name="bioRxiv">
        <title>Whole Genome Assembly and Annotation of Northern Wild Rice, Zizania palustris L., Supports a Whole Genome Duplication in the Zizania Genus.</title>
        <authorList>
            <person name="Haas M."/>
            <person name="Kono T."/>
            <person name="Macchietto M."/>
            <person name="Millas R."/>
            <person name="McGilp L."/>
            <person name="Shao M."/>
            <person name="Duquette J."/>
            <person name="Hirsch C.N."/>
            <person name="Kimball J."/>
        </authorList>
    </citation>
    <scope>NUCLEOTIDE SEQUENCE</scope>
    <source>
        <tissue evidence="2">Fresh leaf tissue</tissue>
    </source>
</reference>
<keyword evidence="3" id="KW-1185">Reference proteome</keyword>
<evidence type="ECO:0000313" key="3">
    <source>
        <dbReference type="Proteomes" id="UP000729402"/>
    </source>
</evidence>
<dbReference type="PANTHER" id="PTHR47127">
    <property type="entry name" value="10A19I.15"/>
    <property type="match status" value="1"/>
</dbReference>
<gene>
    <name evidence="2" type="ORF">GUJ93_ZPchr0005g14635</name>
</gene>
<name>A0A8J5W202_ZIZPA</name>